<dbReference type="SUPFAM" id="SSF53474">
    <property type="entry name" value="alpha/beta-Hydrolases"/>
    <property type="match status" value="1"/>
</dbReference>
<dbReference type="Proteomes" id="UP000199544">
    <property type="component" value="Unassembled WGS sequence"/>
</dbReference>
<proteinExistence type="predicted"/>
<name>A0A1G9Y248_9BACL</name>
<dbReference type="PANTHER" id="PTHR43689:SF8">
    <property type="entry name" value="ALPHA_BETA-HYDROLASES SUPERFAMILY PROTEIN"/>
    <property type="match status" value="1"/>
</dbReference>
<dbReference type="STRING" id="459525.SAMN04488137_3158"/>
<organism evidence="2 3">
    <name type="scientific">Fictibacillus solisalsi</name>
    <dbReference type="NCBI Taxonomy" id="459525"/>
    <lineage>
        <taxon>Bacteria</taxon>
        <taxon>Bacillati</taxon>
        <taxon>Bacillota</taxon>
        <taxon>Bacilli</taxon>
        <taxon>Bacillales</taxon>
        <taxon>Fictibacillaceae</taxon>
        <taxon>Fictibacillus</taxon>
    </lineage>
</organism>
<gene>
    <name evidence="2" type="ORF">SAMN04488137_3158</name>
</gene>
<evidence type="ECO:0000259" key="1">
    <source>
        <dbReference type="Pfam" id="PF12146"/>
    </source>
</evidence>
<protein>
    <submittedName>
        <fullName evidence="2">Pimeloyl-ACP methyl ester carboxylesterase</fullName>
    </submittedName>
</protein>
<dbReference type="RefSeq" id="WP_090235848.1">
    <property type="nucleotide sequence ID" value="NZ_FNHW01000001.1"/>
</dbReference>
<keyword evidence="3" id="KW-1185">Reference proteome</keyword>
<reference evidence="3" key="1">
    <citation type="submission" date="2016-10" db="EMBL/GenBank/DDBJ databases">
        <authorList>
            <person name="Varghese N."/>
            <person name="Submissions S."/>
        </authorList>
    </citation>
    <scope>NUCLEOTIDE SEQUENCE [LARGE SCALE GENOMIC DNA]</scope>
    <source>
        <strain evidence="3">CGMCC 1.6854</strain>
    </source>
</reference>
<dbReference type="OrthoDB" id="6191536at2"/>
<dbReference type="AlphaFoldDB" id="A0A1G9Y248"/>
<evidence type="ECO:0000313" key="3">
    <source>
        <dbReference type="Proteomes" id="UP000199544"/>
    </source>
</evidence>
<accession>A0A1G9Y248</accession>
<dbReference type="EMBL" id="FNHW01000001">
    <property type="protein sequence ID" value="SDN03128.1"/>
    <property type="molecule type" value="Genomic_DNA"/>
</dbReference>
<dbReference type="InterPro" id="IPR022742">
    <property type="entry name" value="Hydrolase_4"/>
</dbReference>
<dbReference type="Pfam" id="PF12146">
    <property type="entry name" value="Hydrolase_4"/>
    <property type="match status" value="1"/>
</dbReference>
<feature type="domain" description="Serine aminopeptidase S33" evidence="1">
    <location>
        <begin position="21"/>
        <end position="252"/>
    </location>
</feature>
<sequence length="280" mass="31779">MFCDLGDIQVHYERYGKGKPVVMIHGFTPDYRLMAGCMEPVFAGREGYERIYLDLPGMGRTKGEEWIKGTDDMLDAVLRFIDAILPKQSFLLAGESYGGYLARGIVAKIGERVDGLLTICSPIYAEHEKRILPEHTVLKRDDELIASLSEEEELEFASIAVVQDQYTLDRMRKEITPGIQMADSAFLEKIQQNYALSFPIDLPEPFVKPALFLTGRQDAVVGYKDHWDILDQFPRASFAILDRAGHNLQIEQPAVFHALVDDWLNRANKAVLEGQRKTER</sequence>
<evidence type="ECO:0000313" key="2">
    <source>
        <dbReference type="EMBL" id="SDN03128.1"/>
    </source>
</evidence>
<dbReference type="Gene3D" id="3.40.50.1820">
    <property type="entry name" value="alpha/beta hydrolase"/>
    <property type="match status" value="1"/>
</dbReference>
<dbReference type="InterPro" id="IPR029058">
    <property type="entry name" value="AB_hydrolase_fold"/>
</dbReference>
<dbReference type="PANTHER" id="PTHR43689">
    <property type="entry name" value="HYDROLASE"/>
    <property type="match status" value="1"/>
</dbReference>